<proteinExistence type="predicted"/>
<accession>A0A9N9ABF8</accession>
<sequence length="66" mass="7413">MDVSHTDARGLKPGIGIPIQVSIDGMLHHRITGFRSIIASPVFSREYFTPWVSSFFIQGDFDSNLF</sequence>
<name>A0A9N9ABF8_9GLOM</name>
<dbReference type="AlphaFoldDB" id="A0A9N9ABF8"/>
<reference evidence="1" key="1">
    <citation type="submission" date="2021-06" db="EMBL/GenBank/DDBJ databases">
        <authorList>
            <person name="Kallberg Y."/>
            <person name="Tangrot J."/>
            <person name="Rosling A."/>
        </authorList>
    </citation>
    <scope>NUCLEOTIDE SEQUENCE</scope>
    <source>
        <strain evidence="1">UK204</strain>
    </source>
</reference>
<evidence type="ECO:0000313" key="2">
    <source>
        <dbReference type="Proteomes" id="UP000789570"/>
    </source>
</evidence>
<dbReference type="EMBL" id="CAJVPQ010000976">
    <property type="protein sequence ID" value="CAG8524232.1"/>
    <property type="molecule type" value="Genomic_DNA"/>
</dbReference>
<gene>
    <name evidence="1" type="ORF">FCALED_LOCUS4858</name>
</gene>
<dbReference type="Proteomes" id="UP000789570">
    <property type="component" value="Unassembled WGS sequence"/>
</dbReference>
<protein>
    <submittedName>
        <fullName evidence="1">3495_t:CDS:1</fullName>
    </submittedName>
</protein>
<organism evidence="1 2">
    <name type="scientific">Funneliformis caledonium</name>
    <dbReference type="NCBI Taxonomy" id="1117310"/>
    <lineage>
        <taxon>Eukaryota</taxon>
        <taxon>Fungi</taxon>
        <taxon>Fungi incertae sedis</taxon>
        <taxon>Mucoromycota</taxon>
        <taxon>Glomeromycotina</taxon>
        <taxon>Glomeromycetes</taxon>
        <taxon>Glomerales</taxon>
        <taxon>Glomeraceae</taxon>
        <taxon>Funneliformis</taxon>
    </lineage>
</organism>
<keyword evidence="2" id="KW-1185">Reference proteome</keyword>
<comment type="caution">
    <text evidence="1">The sequence shown here is derived from an EMBL/GenBank/DDBJ whole genome shotgun (WGS) entry which is preliminary data.</text>
</comment>
<evidence type="ECO:0000313" key="1">
    <source>
        <dbReference type="EMBL" id="CAG8524232.1"/>
    </source>
</evidence>